<comment type="similarity">
    <text evidence="1 5">Belongs to the universal ribosomal protein uL13 family.</text>
</comment>
<dbReference type="Pfam" id="PF00572">
    <property type="entry name" value="Ribosomal_L13"/>
    <property type="match status" value="1"/>
</dbReference>
<accession>A0A6B1DVU3</accession>
<evidence type="ECO:0000256" key="5">
    <source>
        <dbReference type="HAMAP-Rule" id="MF_01366"/>
    </source>
</evidence>
<dbReference type="InterPro" id="IPR005823">
    <property type="entry name" value="Ribosomal_uL13_bac-type"/>
</dbReference>
<sequence>MKTFSLSAEKAHAQRQWLLVDAEGQTLGRLATRIATLLRGKHKPTYTPHVDNGDYVVVINCGKVQVTGDKLNAKEYHRHSGYPGGLTSVVLREQLERFPDRVLRDAVKGMLPKTRQGRAQLSKLKVYAEGVHPHQAQNPRQVKL</sequence>
<comment type="function">
    <text evidence="5">This protein is one of the early assembly proteins of the 50S ribosomal subunit, although it is not seen to bind rRNA by itself. It is important during the early stages of 50S assembly.</text>
</comment>
<protein>
    <recommendedName>
        <fullName evidence="4 5">Large ribosomal subunit protein uL13</fullName>
    </recommendedName>
</protein>
<dbReference type="GO" id="GO:0022625">
    <property type="term" value="C:cytosolic large ribosomal subunit"/>
    <property type="evidence" value="ECO:0007669"/>
    <property type="project" value="TreeGrafter"/>
</dbReference>
<evidence type="ECO:0000256" key="2">
    <source>
        <dbReference type="ARBA" id="ARBA00022980"/>
    </source>
</evidence>
<dbReference type="GO" id="GO:0006412">
    <property type="term" value="P:translation"/>
    <property type="evidence" value="ECO:0007669"/>
    <property type="project" value="UniProtKB-UniRule"/>
</dbReference>
<dbReference type="NCBIfam" id="TIGR01066">
    <property type="entry name" value="rplM_bact"/>
    <property type="match status" value="1"/>
</dbReference>
<comment type="subunit">
    <text evidence="5">Part of the 50S ribosomal subunit.</text>
</comment>
<keyword evidence="2 5" id="KW-0689">Ribosomal protein</keyword>
<dbReference type="PIRSF" id="PIRSF002181">
    <property type="entry name" value="Ribosomal_L13"/>
    <property type="match status" value="1"/>
</dbReference>
<gene>
    <name evidence="5 6" type="primary">rplM</name>
    <name evidence="6" type="ORF">F4Y08_12455</name>
</gene>
<dbReference type="GO" id="GO:0003735">
    <property type="term" value="F:structural constituent of ribosome"/>
    <property type="evidence" value="ECO:0007669"/>
    <property type="project" value="InterPro"/>
</dbReference>
<dbReference type="InterPro" id="IPR036899">
    <property type="entry name" value="Ribosomal_uL13_sf"/>
</dbReference>
<reference evidence="6" key="1">
    <citation type="submission" date="2019-09" db="EMBL/GenBank/DDBJ databases">
        <title>Characterisation of the sponge microbiome using genome-centric metagenomics.</title>
        <authorList>
            <person name="Engelberts J.P."/>
            <person name="Robbins S.J."/>
            <person name="De Goeij J.M."/>
            <person name="Aranda M."/>
            <person name="Bell S.C."/>
            <person name="Webster N.S."/>
        </authorList>
    </citation>
    <scope>NUCLEOTIDE SEQUENCE</scope>
    <source>
        <strain evidence="6">SB0662_bin_9</strain>
    </source>
</reference>
<dbReference type="AlphaFoldDB" id="A0A6B1DVU3"/>
<dbReference type="FunFam" id="3.90.1180.10:FF:000001">
    <property type="entry name" value="50S ribosomal protein L13"/>
    <property type="match status" value="1"/>
</dbReference>
<dbReference type="Gene3D" id="3.90.1180.10">
    <property type="entry name" value="Ribosomal protein L13"/>
    <property type="match status" value="1"/>
</dbReference>
<dbReference type="SUPFAM" id="SSF52161">
    <property type="entry name" value="Ribosomal protein L13"/>
    <property type="match status" value="1"/>
</dbReference>
<comment type="caution">
    <text evidence="6">The sequence shown here is derived from an EMBL/GenBank/DDBJ whole genome shotgun (WGS) entry which is preliminary data.</text>
</comment>
<evidence type="ECO:0000256" key="1">
    <source>
        <dbReference type="ARBA" id="ARBA00006227"/>
    </source>
</evidence>
<evidence type="ECO:0000313" key="6">
    <source>
        <dbReference type="EMBL" id="MYD91127.1"/>
    </source>
</evidence>
<organism evidence="6">
    <name type="scientific">Caldilineaceae bacterium SB0662_bin_9</name>
    <dbReference type="NCBI Taxonomy" id="2605258"/>
    <lineage>
        <taxon>Bacteria</taxon>
        <taxon>Bacillati</taxon>
        <taxon>Chloroflexota</taxon>
        <taxon>Caldilineae</taxon>
        <taxon>Caldilineales</taxon>
        <taxon>Caldilineaceae</taxon>
    </lineage>
</organism>
<dbReference type="PANTHER" id="PTHR11545:SF2">
    <property type="entry name" value="LARGE RIBOSOMAL SUBUNIT PROTEIN UL13M"/>
    <property type="match status" value="1"/>
</dbReference>
<dbReference type="EMBL" id="VXPY01000087">
    <property type="protein sequence ID" value="MYD91127.1"/>
    <property type="molecule type" value="Genomic_DNA"/>
</dbReference>
<evidence type="ECO:0000256" key="4">
    <source>
        <dbReference type="ARBA" id="ARBA00035201"/>
    </source>
</evidence>
<dbReference type="CDD" id="cd00392">
    <property type="entry name" value="Ribosomal_L13"/>
    <property type="match status" value="1"/>
</dbReference>
<dbReference type="GO" id="GO:0017148">
    <property type="term" value="P:negative regulation of translation"/>
    <property type="evidence" value="ECO:0007669"/>
    <property type="project" value="TreeGrafter"/>
</dbReference>
<evidence type="ECO:0000256" key="3">
    <source>
        <dbReference type="ARBA" id="ARBA00023274"/>
    </source>
</evidence>
<dbReference type="GO" id="GO:0003729">
    <property type="term" value="F:mRNA binding"/>
    <property type="evidence" value="ECO:0007669"/>
    <property type="project" value="TreeGrafter"/>
</dbReference>
<name>A0A6B1DVU3_9CHLR</name>
<keyword evidence="3 5" id="KW-0687">Ribonucleoprotein</keyword>
<dbReference type="InterPro" id="IPR005822">
    <property type="entry name" value="Ribosomal_uL13"/>
</dbReference>
<dbReference type="HAMAP" id="MF_01366">
    <property type="entry name" value="Ribosomal_uL13"/>
    <property type="match status" value="1"/>
</dbReference>
<dbReference type="PANTHER" id="PTHR11545">
    <property type="entry name" value="RIBOSOMAL PROTEIN L13"/>
    <property type="match status" value="1"/>
</dbReference>
<proteinExistence type="inferred from homology"/>